<sequence>MLLSLLSKRSLEVDSRDSYGFALRPQYAQRYREYSSIYKEEEGERSEKWRSFLAEAPKSTKPNSPEKKYKETLEVEGNDDIKEERNSNSVCKEEDSSNQNISEGTTIKEEIDASGVSEGGDSSARNLLGVTQIQEGTSPRTVCERDDLGSKKVTFDNSIENNSEKVEERKTRKVQRWAETRPSLSAIEKMMSSRVKKGSDMKGERRAGLKNVLEDEDSLQQFSLWKELEFLVQGGVPKDLRGEVWQAFVGVKTRRVKSYYEDLLAQETIFAESNEQHEPSTTASGKWKKQIEKDITRTFPGHPALDERGRNSLRRVLLAYARHNPSVGYCQVIGVN</sequence>
<dbReference type="InterPro" id="IPR000195">
    <property type="entry name" value="Rab-GAP-TBC_dom"/>
</dbReference>
<dbReference type="Gene3D" id="1.10.8.270">
    <property type="entry name" value="putative rabgap domain of human tbc1 domain family member 14 like domains"/>
    <property type="match status" value="1"/>
</dbReference>
<protein>
    <recommendedName>
        <fullName evidence="2">Rab-GAP TBC domain-containing protein</fullName>
    </recommendedName>
</protein>
<dbReference type="SUPFAM" id="SSF47923">
    <property type="entry name" value="Ypt/Rab-GAP domain of gyp1p"/>
    <property type="match status" value="1"/>
</dbReference>
<feature type="region of interest" description="Disordered" evidence="1">
    <location>
        <begin position="53"/>
        <end position="123"/>
    </location>
</feature>
<dbReference type="EMBL" id="JASCZI010090944">
    <property type="protein sequence ID" value="MED6147975.1"/>
    <property type="molecule type" value="Genomic_DNA"/>
</dbReference>
<proteinExistence type="predicted"/>
<name>A0ABU6TGW7_9FABA</name>
<feature type="domain" description="Rab-GAP TBC" evidence="2">
    <location>
        <begin position="235"/>
        <end position="336"/>
    </location>
</feature>
<dbReference type="PROSITE" id="PS50086">
    <property type="entry name" value="TBC_RABGAP"/>
    <property type="match status" value="1"/>
</dbReference>
<keyword evidence="4" id="KW-1185">Reference proteome</keyword>
<dbReference type="Gene3D" id="1.10.10.750">
    <property type="entry name" value="Ypt/Rab-GAP domain of gyp1p, domain 1"/>
    <property type="match status" value="1"/>
</dbReference>
<organism evidence="3 4">
    <name type="scientific">Stylosanthes scabra</name>
    <dbReference type="NCBI Taxonomy" id="79078"/>
    <lineage>
        <taxon>Eukaryota</taxon>
        <taxon>Viridiplantae</taxon>
        <taxon>Streptophyta</taxon>
        <taxon>Embryophyta</taxon>
        <taxon>Tracheophyta</taxon>
        <taxon>Spermatophyta</taxon>
        <taxon>Magnoliopsida</taxon>
        <taxon>eudicotyledons</taxon>
        <taxon>Gunneridae</taxon>
        <taxon>Pentapetalae</taxon>
        <taxon>rosids</taxon>
        <taxon>fabids</taxon>
        <taxon>Fabales</taxon>
        <taxon>Fabaceae</taxon>
        <taxon>Papilionoideae</taxon>
        <taxon>50 kb inversion clade</taxon>
        <taxon>dalbergioids sensu lato</taxon>
        <taxon>Dalbergieae</taxon>
        <taxon>Pterocarpus clade</taxon>
        <taxon>Stylosanthes</taxon>
    </lineage>
</organism>
<dbReference type="PANTHER" id="PTHR47219:SF20">
    <property type="entry name" value="TBC1 DOMAIN FAMILY MEMBER 2B"/>
    <property type="match status" value="1"/>
</dbReference>
<evidence type="ECO:0000313" key="3">
    <source>
        <dbReference type="EMBL" id="MED6147975.1"/>
    </source>
</evidence>
<gene>
    <name evidence="3" type="ORF">PIB30_048835</name>
</gene>
<comment type="caution">
    <text evidence="3">The sequence shown here is derived from an EMBL/GenBank/DDBJ whole genome shotgun (WGS) entry which is preliminary data.</text>
</comment>
<evidence type="ECO:0000313" key="4">
    <source>
        <dbReference type="Proteomes" id="UP001341840"/>
    </source>
</evidence>
<feature type="compositionally biased region" description="Basic and acidic residues" evidence="1">
    <location>
        <begin position="64"/>
        <end position="95"/>
    </location>
</feature>
<evidence type="ECO:0000256" key="1">
    <source>
        <dbReference type="SAM" id="MobiDB-lite"/>
    </source>
</evidence>
<reference evidence="3 4" key="1">
    <citation type="journal article" date="2023" name="Plants (Basel)">
        <title>Bridging the Gap: Combining Genomics and Transcriptomics Approaches to Understand Stylosanthes scabra, an Orphan Legume from the Brazilian Caatinga.</title>
        <authorList>
            <person name="Ferreira-Neto J.R.C."/>
            <person name="da Silva M.D."/>
            <person name="Binneck E."/>
            <person name="de Melo N.F."/>
            <person name="da Silva R.H."/>
            <person name="de Melo A.L.T.M."/>
            <person name="Pandolfi V."/>
            <person name="Bustamante F.O."/>
            <person name="Brasileiro-Vidal A.C."/>
            <person name="Benko-Iseppon A.M."/>
        </authorList>
    </citation>
    <scope>NUCLEOTIDE SEQUENCE [LARGE SCALE GENOMIC DNA]</scope>
    <source>
        <tissue evidence="3">Leaves</tissue>
    </source>
</reference>
<dbReference type="PANTHER" id="PTHR47219">
    <property type="entry name" value="RAB GTPASE-ACTIVATING PROTEIN 1-LIKE"/>
    <property type="match status" value="1"/>
</dbReference>
<dbReference type="InterPro" id="IPR035969">
    <property type="entry name" value="Rab-GAP_TBC_sf"/>
</dbReference>
<dbReference type="InterPro" id="IPR050302">
    <property type="entry name" value="Rab_GAP_TBC_domain"/>
</dbReference>
<dbReference type="Proteomes" id="UP001341840">
    <property type="component" value="Unassembled WGS sequence"/>
</dbReference>
<dbReference type="Pfam" id="PF00566">
    <property type="entry name" value="RabGAP-TBC"/>
    <property type="match status" value="1"/>
</dbReference>
<evidence type="ECO:0000259" key="2">
    <source>
        <dbReference type="PROSITE" id="PS50086"/>
    </source>
</evidence>
<accession>A0ABU6TGW7</accession>